<evidence type="ECO:0000313" key="1">
    <source>
        <dbReference type="EMBL" id="KAF0561662.1"/>
    </source>
</evidence>
<sequence>MKEKVKGNNETAKEVVKINDEIVQTLIRVNNENLKGYSWEVNHGEAMEKLEICDYDVVHDECKVDYNGIEAADGKVNDPKNRIRHQYGIEIKKDEV</sequence>
<protein>
    <submittedName>
        <fullName evidence="1">Uncharacterized protein</fullName>
    </submittedName>
</protein>
<organism evidence="1 2">
    <name type="scientific">Gigaspora margarita</name>
    <dbReference type="NCBI Taxonomy" id="4874"/>
    <lineage>
        <taxon>Eukaryota</taxon>
        <taxon>Fungi</taxon>
        <taxon>Fungi incertae sedis</taxon>
        <taxon>Mucoromycota</taxon>
        <taxon>Glomeromycotina</taxon>
        <taxon>Glomeromycetes</taxon>
        <taxon>Diversisporales</taxon>
        <taxon>Gigasporaceae</taxon>
        <taxon>Gigaspora</taxon>
    </lineage>
</organism>
<dbReference type="EMBL" id="WTPW01000007">
    <property type="protein sequence ID" value="KAF0561662.1"/>
    <property type="molecule type" value="Genomic_DNA"/>
</dbReference>
<dbReference type="Proteomes" id="UP000439903">
    <property type="component" value="Unassembled WGS sequence"/>
</dbReference>
<comment type="caution">
    <text evidence="1">The sequence shown here is derived from an EMBL/GenBank/DDBJ whole genome shotgun (WGS) entry which is preliminary data.</text>
</comment>
<reference evidence="1 2" key="1">
    <citation type="journal article" date="2019" name="Environ. Microbiol.">
        <title>At the nexus of three kingdoms: the genome of the mycorrhizal fungus Gigaspora margarita provides insights into plant, endobacterial and fungal interactions.</title>
        <authorList>
            <person name="Venice F."/>
            <person name="Ghignone S."/>
            <person name="Salvioli di Fossalunga A."/>
            <person name="Amselem J."/>
            <person name="Novero M."/>
            <person name="Xianan X."/>
            <person name="Sedzielewska Toro K."/>
            <person name="Morin E."/>
            <person name="Lipzen A."/>
            <person name="Grigoriev I.V."/>
            <person name="Henrissat B."/>
            <person name="Martin F.M."/>
            <person name="Bonfante P."/>
        </authorList>
    </citation>
    <scope>NUCLEOTIDE SEQUENCE [LARGE SCALE GENOMIC DNA]</scope>
    <source>
        <strain evidence="1 2">BEG34</strain>
    </source>
</reference>
<accession>A0A8H4B5I0</accession>
<proteinExistence type="predicted"/>
<keyword evidence="2" id="KW-1185">Reference proteome</keyword>
<evidence type="ECO:0000313" key="2">
    <source>
        <dbReference type="Proteomes" id="UP000439903"/>
    </source>
</evidence>
<name>A0A8H4B5I0_GIGMA</name>
<dbReference type="AlphaFoldDB" id="A0A8H4B5I0"/>
<gene>
    <name evidence="1" type="ORF">F8M41_020998</name>
</gene>